<dbReference type="InterPro" id="IPR006597">
    <property type="entry name" value="Sel1-like"/>
</dbReference>
<dbReference type="Gene3D" id="1.25.40.10">
    <property type="entry name" value="Tetratricopeptide repeat domain"/>
    <property type="match status" value="1"/>
</dbReference>
<accession>A0A8H4EMF1</accession>
<dbReference type="SUPFAM" id="SSF81901">
    <property type="entry name" value="HCP-like"/>
    <property type="match status" value="1"/>
</dbReference>
<sequence length="148" mass="16951">MSNEKNFPTNHNIILSIKLPLNSTIYNDSDPIANTSKQIVLLHDSQDLLNGVIEELCDLYNREIIKGNQIDSILCSIEQHLVNKKQKPEEIINLCLNNPIVQTNSIIQNILAYCYRYGKWIKNDNDQAFVHFQKSAEMGNSIGIFGRY</sequence>
<dbReference type="OrthoDB" id="2469579at2759"/>
<keyword evidence="2" id="KW-1185">Reference proteome</keyword>
<name>A0A8H4EMF1_GIGMA</name>
<proteinExistence type="predicted"/>
<dbReference type="Proteomes" id="UP000439903">
    <property type="component" value="Unassembled WGS sequence"/>
</dbReference>
<dbReference type="EMBL" id="WTPW01000369">
    <property type="protein sequence ID" value="KAF0518664.1"/>
    <property type="molecule type" value="Genomic_DNA"/>
</dbReference>
<organism evidence="1 2">
    <name type="scientific">Gigaspora margarita</name>
    <dbReference type="NCBI Taxonomy" id="4874"/>
    <lineage>
        <taxon>Eukaryota</taxon>
        <taxon>Fungi</taxon>
        <taxon>Fungi incertae sedis</taxon>
        <taxon>Mucoromycota</taxon>
        <taxon>Glomeromycotina</taxon>
        <taxon>Glomeromycetes</taxon>
        <taxon>Diversisporales</taxon>
        <taxon>Gigasporaceae</taxon>
        <taxon>Gigaspora</taxon>
    </lineage>
</organism>
<reference evidence="1 2" key="1">
    <citation type="journal article" date="2019" name="Environ. Microbiol.">
        <title>At the nexus of three kingdoms: the genome of the mycorrhizal fungus Gigaspora margarita provides insights into plant, endobacterial and fungal interactions.</title>
        <authorList>
            <person name="Venice F."/>
            <person name="Ghignone S."/>
            <person name="Salvioli di Fossalunga A."/>
            <person name="Amselem J."/>
            <person name="Novero M."/>
            <person name="Xianan X."/>
            <person name="Sedzielewska Toro K."/>
            <person name="Morin E."/>
            <person name="Lipzen A."/>
            <person name="Grigoriev I.V."/>
            <person name="Henrissat B."/>
            <person name="Martin F.M."/>
            <person name="Bonfante P."/>
        </authorList>
    </citation>
    <scope>NUCLEOTIDE SEQUENCE [LARGE SCALE GENOMIC DNA]</scope>
    <source>
        <strain evidence="1 2">BEG34</strain>
    </source>
</reference>
<protein>
    <submittedName>
        <fullName evidence="1">Uncharacterized protein</fullName>
    </submittedName>
</protein>
<dbReference type="AlphaFoldDB" id="A0A8H4EMF1"/>
<evidence type="ECO:0000313" key="2">
    <source>
        <dbReference type="Proteomes" id="UP000439903"/>
    </source>
</evidence>
<dbReference type="InterPro" id="IPR011990">
    <property type="entry name" value="TPR-like_helical_dom_sf"/>
</dbReference>
<dbReference type="SMART" id="SM00671">
    <property type="entry name" value="SEL1"/>
    <property type="match status" value="1"/>
</dbReference>
<evidence type="ECO:0000313" key="1">
    <source>
        <dbReference type="EMBL" id="KAF0518664.1"/>
    </source>
</evidence>
<gene>
    <name evidence="1" type="ORF">F8M41_016713</name>
</gene>
<comment type="caution">
    <text evidence="1">The sequence shown here is derived from an EMBL/GenBank/DDBJ whole genome shotgun (WGS) entry which is preliminary data.</text>
</comment>